<dbReference type="RefSeq" id="WP_326510312.1">
    <property type="nucleotide sequence ID" value="NZ_JAWIIV010000070.1"/>
</dbReference>
<name>A0ABU6JJ43_9BURK</name>
<evidence type="ECO:0000313" key="2">
    <source>
        <dbReference type="Proteomes" id="UP001352263"/>
    </source>
</evidence>
<dbReference type="Proteomes" id="UP001352263">
    <property type="component" value="Unassembled WGS sequence"/>
</dbReference>
<accession>A0ABU6JJ43</accession>
<protein>
    <recommendedName>
        <fullName evidence="3">Core-binding (CB) domain-containing protein</fullName>
    </recommendedName>
</protein>
<evidence type="ECO:0000313" key="1">
    <source>
        <dbReference type="EMBL" id="MEC4723710.1"/>
    </source>
</evidence>
<dbReference type="EMBL" id="JAWIIV010000070">
    <property type="protein sequence ID" value="MEC4723710.1"/>
    <property type="molecule type" value="Genomic_DNA"/>
</dbReference>
<proteinExistence type="predicted"/>
<gene>
    <name evidence="1" type="ORF">RY831_31805</name>
</gene>
<comment type="caution">
    <text evidence="1">The sequence shown here is derived from an EMBL/GenBank/DDBJ whole genome shotgun (WGS) entry which is preliminary data.</text>
</comment>
<evidence type="ECO:0008006" key="3">
    <source>
        <dbReference type="Google" id="ProtNLM"/>
    </source>
</evidence>
<sequence length="91" mass="10503">MDGLHVSKAEYRRLSETLHQRHDVRVYKRTLAVLEMQSARISSSTSIDDRVAAFIDHLIGLSNQETLQTSGVRSRKFWLRRTMEKNICSLG</sequence>
<keyword evidence="2" id="KW-1185">Reference proteome</keyword>
<reference evidence="1 2" key="1">
    <citation type="submission" date="2023-10" db="EMBL/GenBank/DDBJ databases">
        <title>Noviherbaspirillum sp. CPCC 100848 genome assembly.</title>
        <authorList>
            <person name="Li X.Y."/>
            <person name="Fang X.M."/>
        </authorList>
    </citation>
    <scope>NUCLEOTIDE SEQUENCE [LARGE SCALE GENOMIC DNA]</scope>
    <source>
        <strain evidence="1 2">CPCC 100848</strain>
    </source>
</reference>
<organism evidence="1 2">
    <name type="scientific">Noviherbaspirillum album</name>
    <dbReference type="NCBI Taxonomy" id="3080276"/>
    <lineage>
        <taxon>Bacteria</taxon>
        <taxon>Pseudomonadati</taxon>
        <taxon>Pseudomonadota</taxon>
        <taxon>Betaproteobacteria</taxon>
        <taxon>Burkholderiales</taxon>
        <taxon>Oxalobacteraceae</taxon>
        <taxon>Noviherbaspirillum</taxon>
    </lineage>
</organism>